<feature type="compositionally biased region" description="Basic and acidic residues" evidence="1">
    <location>
        <begin position="13"/>
        <end position="22"/>
    </location>
</feature>
<dbReference type="OrthoDB" id="3215846at2"/>
<feature type="transmembrane region" description="Helical" evidence="2">
    <location>
        <begin position="110"/>
        <end position="128"/>
    </location>
</feature>
<organism evidence="3 4">
    <name type="scientific">Microlunatus soli</name>
    <dbReference type="NCBI Taxonomy" id="630515"/>
    <lineage>
        <taxon>Bacteria</taxon>
        <taxon>Bacillati</taxon>
        <taxon>Actinomycetota</taxon>
        <taxon>Actinomycetes</taxon>
        <taxon>Propionibacteriales</taxon>
        <taxon>Propionibacteriaceae</taxon>
        <taxon>Microlunatus</taxon>
    </lineage>
</organism>
<keyword evidence="4" id="KW-1185">Reference proteome</keyword>
<feature type="compositionally biased region" description="Pro residues" evidence="1">
    <location>
        <begin position="41"/>
        <end position="53"/>
    </location>
</feature>
<dbReference type="EMBL" id="LT629772">
    <property type="protein sequence ID" value="SDS00900.1"/>
    <property type="molecule type" value="Genomic_DNA"/>
</dbReference>
<accession>A0A1H1NQ17</accession>
<dbReference type="STRING" id="630515.SAMN04489812_0597"/>
<evidence type="ECO:0000256" key="2">
    <source>
        <dbReference type="SAM" id="Phobius"/>
    </source>
</evidence>
<keyword evidence="2" id="KW-0812">Transmembrane</keyword>
<dbReference type="Proteomes" id="UP000199103">
    <property type="component" value="Chromosome I"/>
</dbReference>
<gene>
    <name evidence="3" type="ORF">SAMN04489812_0597</name>
</gene>
<dbReference type="Pfam" id="PF11209">
    <property type="entry name" value="LmeA"/>
    <property type="match status" value="1"/>
</dbReference>
<feature type="region of interest" description="Disordered" evidence="1">
    <location>
        <begin position="1"/>
        <end position="107"/>
    </location>
</feature>
<proteinExistence type="predicted"/>
<sequence length="331" mass="34589">MSQPWDPASEDPDGGRSDRPTERGPSFEAPTWRPVETGPRPAMPPGPAGPPGPGEAYGSGAAYDGPDWQRTADLSQPTPVDNFQPGQVFGSAGAAPVVPPPARRSRRPSGPVIVGIVVIGLLVLLLAVDRVGAAVAGQRTAAHVQQSYGLSQSPQVDFGGFPFLTQLATSTFDEVDVHAEDLPIRQQSGELTIDELEATLRDVRPESERIRIGSLQGSALVGYQGISGLLGRDVGYAGRDGAGGRLRIELTGALAVTAGLSYDAASSRFQVRDVKLTAGGQTLPGGIVEPLINQLMTPVSALPDGLQPTRVDVTAEGVRLHGTGEDLLFDR</sequence>
<evidence type="ECO:0000256" key="1">
    <source>
        <dbReference type="SAM" id="MobiDB-lite"/>
    </source>
</evidence>
<protein>
    <recommendedName>
        <fullName evidence="5">DUF2993 domain-containing protein</fullName>
    </recommendedName>
</protein>
<evidence type="ECO:0000313" key="3">
    <source>
        <dbReference type="EMBL" id="SDS00900.1"/>
    </source>
</evidence>
<reference evidence="3 4" key="1">
    <citation type="submission" date="2016-10" db="EMBL/GenBank/DDBJ databases">
        <authorList>
            <person name="de Groot N.N."/>
        </authorList>
    </citation>
    <scope>NUCLEOTIDE SEQUENCE [LARGE SCALE GENOMIC DNA]</scope>
    <source>
        <strain evidence="3 4">DSM 21800</strain>
    </source>
</reference>
<evidence type="ECO:0008006" key="5">
    <source>
        <dbReference type="Google" id="ProtNLM"/>
    </source>
</evidence>
<keyword evidence="2" id="KW-0472">Membrane</keyword>
<name>A0A1H1NQ17_9ACTN</name>
<dbReference type="InterPro" id="IPR021373">
    <property type="entry name" value="DUF2993"/>
</dbReference>
<keyword evidence="2" id="KW-1133">Transmembrane helix</keyword>
<feature type="compositionally biased region" description="Polar residues" evidence="1">
    <location>
        <begin position="72"/>
        <end position="85"/>
    </location>
</feature>
<dbReference type="RefSeq" id="WP_091519620.1">
    <property type="nucleotide sequence ID" value="NZ_LT629772.1"/>
</dbReference>
<evidence type="ECO:0000313" key="4">
    <source>
        <dbReference type="Proteomes" id="UP000199103"/>
    </source>
</evidence>
<dbReference type="AlphaFoldDB" id="A0A1H1NQ17"/>